<evidence type="ECO:0000313" key="4">
    <source>
        <dbReference type="Proteomes" id="UP000824132"/>
    </source>
</evidence>
<evidence type="ECO:0000256" key="1">
    <source>
        <dbReference type="SAM" id="MobiDB-lite"/>
    </source>
</evidence>
<feature type="region of interest" description="Disordered" evidence="1">
    <location>
        <begin position="32"/>
        <end position="54"/>
    </location>
</feature>
<evidence type="ECO:0000313" key="3">
    <source>
        <dbReference type="EMBL" id="HIZ04114.1"/>
    </source>
</evidence>
<name>A0A9D2IF80_9FIRM</name>
<dbReference type="EMBL" id="DXCL01000046">
    <property type="protein sequence ID" value="HIZ04114.1"/>
    <property type="molecule type" value="Genomic_DNA"/>
</dbReference>
<dbReference type="Proteomes" id="UP000824132">
    <property type="component" value="Unassembled WGS sequence"/>
</dbReference>
<comment type="caution">
    <text evidence="3">The sequence shown here is derived from an EMBL/GenBank/DDBJ whole genome shotgun (WGS) entry which is preliminary data.</text>
</comment>
<evidence type="ECO:0000259" key="2">
    <source>
        <dbReference type="Pfam" id="PF23343"/>
    </source>
</evidence>
<accession>A0A9D2IF80</accession>
<protein>
    <recommendedName>
        <fullName evidence="2">Replication-associated protein ORF2/G2P domain-containing protein</fullName>
    </recommendedName>
</protein>
<reference evidence="3" key="2">
    <citation type="submission" date="2021-04" db="EMBL/GenBank/DDBJ databases">
        <authorList>
            <person name="Gilroy R."/>
        </authorList>
    </citation>
    <scope>NUCLEOTIDE SEQUENCE</scope>
    <source>
        <strain evidence="3">CHK187-5294</strain>
    </source>
</reference>
<feature type="domain" description="Replication-associated protein ORF2/G2P" evidence="2">
    <location>
        <begin position="77"/>
        <end position="173"/>
    </location>
</feature>
<dbReference type="InterPro" id="IPR056906">
    <property type="entry name" value="ORF2/G2P_dom"/>
</dbReference>
<gene>
    <name evidence="3" type="ORF">H9727_07495</name>
</gene>
<dbReference type="Pfam" id="PF23343">
    <property type="entry name" value="REP_ORF2-G2P"/>
    <property type="match status" value="1"/>
</dbReference>
<sequence length="286" mass="33006">MRQSRFYDRKLIVSGNVAELYEYELPVSRFAPSKPVGRAGQTGTTEEQKQENRRKRAQRARQKVRRYANANFSNDSKFLTLTFKDNMTDLKAANRDFTNFIKRFNRYSGRRLQYIAVPEFQERGAVHYHMLLNAPYIPHGKLAELWGHGFVKVNRIDNVDNIGAYITKYMTKDSLDERLNGVKCYFMSYNLKKPEQTTNEELIDEVLSACTVKRVACSSKFDTEYFGEVRYTQLIMKERISLAELRKQIPLQSNSPSVAPFGVSGLARPLKQTLCALQRATKPFGV</sequence>
<reference evidence="3" key="1">
    <citation type="journal article" date="2021" name="PeerJ">
        <title>Extensive microbial diversity within the chicken gut microbiome revealed by metagenomics and culture.</title>
        <authorList>
            <person name="Gilroy R."/>
            <person name="Ravi A."/>
            <person name="Getino M."/>
            <person name="Pursley I."/>
            <person name="Horton D.L."/>
            <person name="Alikhan N.F."/>
            <person name="Baker D."/>
            <person name="Gharbi K."/>
            <person name="Hall N."/>
            <person name="Watson M."/>
            <person name="Adriaenssens E.M."/>
            <person name="Foster-Nyarko E."/>
            <person name="Jarju S."/>
            <person name="Secka A."/>
            <person name="Antonio M."/>
            <person name="Oren A."/>
            <person name="Chaudhuri R.R."/>
            <person name="La Ragione R."/>
            <person name="Hildebrand F."/>
            <person name="Pallen M.J."/>
        </authorList>
    </citation>
    <scope>NUCLEOTIDE SEQUENCE</scope>
    <source>
        <strain evidence="3">CHK187-5294</strain>
    </source>
</reference>
<dbReference type="AlphaFoldDB" id="A0A9D2IF80"/>
<organism evidence="3 4">
    <name type="scientific">Candidatus Borkfalkia avistercoris</name>
    <dbReference type="NCBI Taxonomy" id="2838504"/>
    <lineage>
        <taxon>Bacteria</taxon>
        <taxon>Bacillati</taxon>
        <taxon>Bacillota</taxon>
        <taxon>Clostridia</taxon>
        <taxon>Christensenellales</taxon>
        <taxon>Christensenellaceae</taxon>
        <taxon>Candidatus Borkfalkia</taxon>
    </lineage>
</organism>
<proteinExistence type="predicted"/>